<dbReference type="GeneID" id="20666986"/>
<dbReference type="FunCoup" id="W4KA52">
    <property type="interactions" value="129"/>
</dbReference>
<protein>
    <submittedName>
        <fullName evidence="7">Glycerol transporter</fullName>
    </submittedName>
</protein>
<dbReference type="GO" id="GO:0006506">
    <property type="term" value="P:GPI anchor biosynthetic process"/>
    <property type="evidence" value="ECO:0007669"/>
    <property type="project" value="TreeGrafter"/>
</dbReference>
<keyword evidence="3 6" id="KW-0812">Transmembrane</keyword>
<dbReference type="InterPro" id="IPR004299">
    <property type="entry name" value="MBOAT_fam"/>
</dbReference>
<feature type="transmembrane region" description="Helical" evidence="6">
    <location>
        <begin position="29"/>
        <end position="49"/>
    </location>
</feature>
<evidence type="ECO:0000256" key="4">
    <source>
        <dbReference type="ARBA" id="ARBA00022989"/>
    </source>
</evidence>
<feature type="transmembrane region" description="Helical" evidence="6">
    <location>
        <begin position="436"/>
        <end position="453"/>
    </location>
</feature>
<dbReference type="Proteomes" id="UP000030671">
    <property type="component" value="Unassembled WGS sequence"/>
</dbReference>
<feature type="transmembrane region" description="Helical" evidence="6">
    <location>
        <begin position="302"/>
        <end position="324"/>
    </location>
</feature>
<feature type="transmembrane region" description="Helical" evidence="6">
    <location>
        <begin position="125"/>
        <end position="149"/>
    </location>
</feature>
<feature type="transmembrane region" description="Helical" evidence="6">
    <location>
        <begin position="336"/>
        <end position="356"/>
    </location>
</feature>
<dbReference type="HOGENOM" id="CLU_021430_1_1_1"/>
<dbReference type="PANTHER" id="PTHR13285">
    <property type="entry name" value="ACYLTRANSFERASE"/>
    <property type="match status" value="1"/>
</dbReference>
<dbReference type="PANTHER" id="PTHR13285:SF18">
    <property type="entry name" value="PROTEIN-CYSTEINE N-PALMITOYLTRANSFERASE RASP"/>
    <property type="match status" value="1"/>
</dbReference>
<dbReference type="STRING" id="747525.W4KA52"/>
<sequence>MSHTLLTVDVPTPYHHSKSPPRWRTPEFFVYYVFFVVVVPWMAWVPVSLSSTSHRNYNLYRHRLAPGWLFGREVDNSDLQYRSFRSNIPALALLLSVFFLLKYIYTRPIFRAAASPPNNMHRVPFYTAFSIIMLFALHGTSALKVLLILTANYALARACKGHKGAIAITWLFNGAVLFLNDRHSGYTFASAHPALEFLDSWQGVYPRWHVSFNITMLRLVSFSVDYHWACTRTGAPDTANFEMSEKQRAATFHPLETYSYANYLAYALYAPLYIAGPIMTFNDFMWQLARPTAISTRKNVRYAVRFLVTLLTMELVLHFMYVVAIKDARAWGGDSVAELSMIGFWNLMVVWLKLLLPWRFFRLWALLDGVDPPENMVRCMANNYSTLGFWRSWHRSYNLWIVRYIYIPLGGTKHVAVSSVLVFTFVALWHDLSFKLLAWGWLISLFILPELLARRLLPASTFAPRAWYRHACAAGAVVNALMMVSANMVGFVVGTDGMKHIIHEIVGSWAGLRFLISACVCIFVAVQLMFEYREEEGRRGIYRRC</sequence>
<dbReference type="Pfam" id="PF03062">
    <property type="entry name" value="MBOAT"/>
    <property type="match status" value="1"/>
</dbReference>
<keyword evidence="4 6" id="KW-1133">Transmembrane helix</keyword>
<accession>W4KA52</accession>
<dbReference type="InterPro" id="IPR051085">
    <property type="entry name" value="MB_O-acyltransferase"/>
</dbReference>
<name>W4KA52_HETIT</name>
<keyword evidence="8" id="KW-1185">Reference proteome</keyword>
<dbReference type="GO" id="GO:0008374">
    <property type="term" value="F:O-acyltransferase activity"/>
    <property type="evidence" value="ECO:0007669"/>
    <property type="project" value="TreeGrafter"/>
</dbReference>
<comment type="similarity">
    <text evidence="2">Belongs to the membrane-bound acyltransferase family.</text>
</comment>
<organism evidence="7 8">
    <name type="scientific">Heterobasidion irregulare (strain TC 32-1)</name>
    <dbReference type="NCBI Taxonomy" id="747525"/>
    <lineage>
        <taxon>Eukaryota</taxon>
        <taxon>Fungi</taxon>
        <taxon>Dikarya</taxon>
        <taxon>Basidiomycota</taxon>
        <taxon>Agaricomycotina</taxon>
        <taxon>Agaricomycetes</taxon>
        <taxon>Russulales</taxon>
        <taxon>Bondarzewiaceae</taxon>
        <taxon>Heterobasidion</taxon>
        <taxon>Heterobasidion annosum species complex</taxon>
    </lineage>
</organism>
<reference evidence="7 8" key="1">
    <citation type="journal article" date="2012" name="New Phytol.">
        <title>Insight into trade-off between wood decay and parasitism from the genome of a fungal forest pathogen.</title>
        <authorList>
            <person name="Olson A."/>
            <person name="Aerts A."/>
            <person name="Asiegbu F."/>
            <person name="Belbahri L."/>
            <person name="Bouzid O."/>
            <person name="Broberg A."/>
            <person name="Canback B."/>
            <person name="Coutinho P.M."/>
            <person name="Cullen D."/>
            <person name="Dalman K."/>
            <person name="Deflorio G."/>
            <person name="van Diepen L.T."/>
            <person name="Dunand C."/>
            <person name="Duplessis S."/>
            <person name="Durling M."/>
            <person name="Gonthier P."/>
            <person name="Grimwood J."/>
            <person name="Fossdal C.G."/>
            <person name="Hansson D."/>
            <person name="Henrissat B."/>
            <person name="Hietala A."/>
            <person name="Himmelstrand K."/>
            <person name="Hoffmeister D."/>
            <person name="Hogberg N."/>
            <person name="James T.Y."/>
            <person name="Karlsson M."/>
            <person name="Kohler A."/>
            <person name="Kues U."/>
            <person name="Lee Y.H."/>
            <person name="Lin Y.C."/>
            <person name="Lind M."/>
            <person name="Lindquist E."/>
            <person name="Lombard V."/>
            <person name="Lucas S."/>
            <person name="Lunden K."/>
            <person name="Morin E."/>
            <person name="Murat C."/>
            <person name="Park J."/>
            <person name="Raffaello T."/>
            <person name="Rouze P."/>
            <person name="Salamov A."/>
            <person name="Schmutz J."/>
            <person name="Solheim H."/>
            <person name="Stahlberg J."/>
            <person name="Velez H."/>
            <person name="de Vries R.P."/>
            <person name="Wiebenga A."/>
            <person name="Woodward S."/>
            <person name="Yakovlev I."/>
            <person name="Garbelotto M."/>
            <person name="Martin F."/>
            <person name="Grigoriev I.V."/>
            <person name="Stenlid J."/>
        </authorList>
    </citation>
    <scope>NUCLEOTIDE SEQUENCE [LARGE SCALE GENOMIC DNA]</scope>
    <source>
        <strain evidence="7 8">TC 32-1</strain>
    </source>
</reference>
<feature type="transmembrane region" description="Helical" evidence="6">
    <location>
        <begin position="506"/>
        <end position="530"/>
    </location>
</feature>
<dbReference type="EMBL" id="KI925457">
    <property type="protein sequence ID" value="ETW82658.1"/>
    <property type="molecule type" value="Genomic_DNA"/>
</dbReference>
<proteinExistence type="inferred from homology"/>
<dbReference type="OrthoDB" id="420606at2759"/>
<feature type="transmembrane region" description="Helical" evidence="6">
    <location>
        <begin position="404"/>
        <end position="430"/>
    </location>
</feature>
<dbReference type="GO" id="GO:0016020">
    <property type="term" value="C:membrane"/>
    <property type="evidence" value="ECO:0007669"/>
    <property type="project" value="UniProtKB-SubCell"/>
</dbReference>
<evidence type="ECO:0000313" key="8">
    <source>
        <dbReference type="Proteomes" id="UP000030671"/>
    </source>
</evidence>
<feature type="transmembrane region" description="Helical" evidence="6">
    <location>
        <begin position="161"/>
        <end position="179"/>
    </location>
</feature>
<evidence type="ECO:0000256" key="2">
    <source>
        <dbReference type="ARBA" id="ARBA00010323"/>
    </source>
</evidence>
<evidence type="ECO:0000256" key="6">
    <source>
        <dbReference type="SAM" id="Phobius"/>
    </source>
</evidence>
<dbReference type="KEGG" id="hir:HETIRDRAFT_127299"/>
<keyword evidence="5 6" id="KW-0472">Membrane</keyword>
<feature type="transmembrane region" description="Helical" evidence="6">
    <location>
        <begin position="473"/>
        <end position="494"/>
    </location>
</feature>
<dbReference type="InParanoid" id="W4KA52"/>
<dbReference type="GO" id="GO:0005783">
    <property type="term" value="C:endoplasmic reticulum"/>
    <property type="evidence" value="ECO:0007669"/>
    <property type="project" value="TreeGrafter"/>
</dbReference>
<evidence type="ECO:0000256" key="3">
    <source>
        <dbReference type="ARBA" id="ARBA00022692"/>
    </source>
</evidence>
<comment type="subcellular location">
    <subcellularLocation>
        <location evidence="1">Membrane</location>
        <topology evidence="1">Multi-pass membrane protein</topology>
    </subcellularLocation>
</comment>
<feature type="transmembrane region" description="Helical" evidence="6">
    <location>
        <begin position="88"/>
        <end position="105"/>
    </location>
</feature>
<evidence type="ECO:0000256" key="1">
    <source>
        <dbReference type="ARBA" id="ARBA00004141"/>
    </source>
</evidence>
<evidence type="ECO:0000256" key="5">
    <source>
        <dbReference type="ARBA" id="ARBA00023136"/>
    </source>
</evidence>
<feature type="transmembrane region" description="Helical" evidence="6">
    <location>
        <begin position="263"/>
        <end position="281"/>
    </location>
</feature>
<evidence type="ECO:0000313" key="7">
    <source>
        <dbReference type="EMBL" id="ETW82658.1"/>
    </source>
</evidence>
<dbReference type="eggNOG" id="KOG3860">
    <property type="taxonomic scope" value="Eukaryota"/>
</dbReference>
<dbReference type="AlphaFoldDB" id="W4KA52"/>
<gene>
    <name evidence="7" type="ORF">HETIRDRAFT_127299</name>
</gene>
<dbReference type="RefSeq" id="XP_009544998.1">
    <property type="nucleotide sequence ID" value="XM_009546703.1"/>
</dbReference>